<dbReference type="RefSeq" id="WP_079698731.1">
    <property type="nucleotide sequence ID" value="NZ_SLUK01000006.1"/>
</dbReference>
<gene>
    <name evidence="1" type="ORF">EDD78_10611</name>
</gene>
<dbReference type="Pfam" id="PF09424">
    <property type="entry name" value="YqeY"/>
    <property type="match status" value="1"/>
</dbReference>
<dbReference type="AlphaFoldDB" id="A0A9X8UIW0"/>
<name>A0A9X8UIW0_9FIRM</name>
<reference evidence="1 2" key="1">
    <citation type="submission" date="2019-03" db="EMBL/GenBank/DDBJ databases">
        <title>Genomic Encyclopedia of Type Strains, Phase IV (KMG-IV): sequencing the most valuable type-strain genomes for metagenomic binning, comparative biology and taxonomic classification.</title>
        <authorList>
            <person name="Goeker M."/>
        </authorList>
    </citation>
    <scope>NUCLEOTIDE SEQUENCE [LARGE SCALE GENOMIC DNA]</scope>
    <source>
        <strain evidence="1 2">DSM 100433</strain>
    </source>
</reference>
<dbReference type="InterPro" id="IPR019004">
    <property type="entry name" value="YqeY/Aim41"/>
</dbReference>
<dbReference type="InterPro" id="IPR023168">
    <property type="entry name" value="GatB_Yqey_C_2"/>
</dbReference>
<dbReference type="Proteomes" id="UP000294682">
    <property type="component" value="Unassembled WGS sequence"/>
</dbReference>
<dbReference type="Gene3D" id="1.10.1510.10">
    <property type="entry name" value="Uncharacterised protein YqeY/AIM41 PF09424, N-terminal domain"/>
    <property type="match status" value="1"/>
</dbReference>
<comment type="caution">
    <text evidence="1">The sequence shown here is derived from an EMBL/GenBank/DDBJ whole genome shotgun (WGS) entry which is preliminary data.</text>
</comment>
<proteinExistence type="predicted"/>
<accession>A0A9X8UIW0</accession>
<evidence type="ECO:0008006" key="3">
    <source>
        <dbReference type="Google" id="ProtNLM"/>
    </source>
</evidence>
<evidence type="ECO:0000313" key="2">
    <source>
        <dbReference type="Proteomes" id="UP000294682"/>
    </source>
</evidence>
<protein>
    <recommendedName>
        <fullName evidence="3">GatB/YqeY domain-containing protein</fullName>
    </recommendedName>
</protein>
<keyword evidence="2" id="KW-1185">Reference proteome</keyword>
<dbReference type="PANTHER" id="PTHR28055:SF1">
    <property type="entry name" value="ALTERED INHERITANCE OF MITOCHONDRIA PROTEIN 41, MITOCHONDRIAL"/>
    <property type="match status" value="1"/>
</dbReference>
<dbReference type="PANTHER" id="PTHR28055">
    <property type="entry name" value="ALTERED INHERITANCE OF MITOCHONDRIA PROTEIN 41, MITOCHONDRIAL"/>
    <property type="match status" value="1"/>
</dbReference>
<dbReference type="InterPro" id="IPR003789">
    <property type="entry name" value="Asn/Gln_tRNA_amidoTrase-B-like"/>
</dbReference>
<evidence type="ECO:0000313" key="1">
    <source>
        <dbReference type="EMBL" id="TCL43154.1"/>
    </source>
</evidence>
<sequence length="147" mass="16497">MSKIEQIRSDMMAALKAKDAPRKEALSLLLSALKAKEKDKRAPLSGEEENAIVQRELKQVRETMESAKGRRDIEDECKLRLELYAAYAPKQMEENEIRQAIKQVLGELGLPRPTAHDKGKVMRALMPRVGGKADGALVNRLVGEYLQ</sequence>
<dbReference type="InterPro" id="IPR042184">
    <property type="entry name" value="YqeY/Aim41_N"/>
</dbReference>
<dbReference type="SUPFAM" id="SSF89095">
    <property type="entry name" value="GatB/YqeY motif"/>
    <property type="match status" value="1"/>
</dbReference>
<dbReference type="GO" id="GO:0016884">
    <property type="term" value="F:carbon-nitrogen ligase activity, with glutamine as amido-N-donor"/>
    <property type="evidence" value="ECO:0007669"/>
    <property type="project" value="InterPro"/>
</dbReference>
<dbReference type="EMBL" id="SLUK01000006">
    <property type="protein sequence ID" value="TCL43154.1"/>
    <property type="molecule type" value="Genomic_DNA"/>
</dbReference>
<dbReference type="Gene3D" id="1.10.10.410">
    <property type="match status" value="1"/>
</dbReference>
<organism evidence="1 2">
    <name type="scientific">Harryflintia acetispora</name>
    <dbReference type="NCBI Taxonomy" id="1849041"/>
    <lineage>
        <taxon>Bacteria</taxon>
        <taxon>Bacillati</taxon>
        <taxon>Bacillota</taxon>
        <taxon>Clostridia</taxon>
        <taxon>Eubacteriales</taxon>
        <taxon>Oscillospiraceae</taxon>
        <taxon>Harryflintia</taxon>
    </lineage>
</organism>